<dbReference type="PANTHER" id="PTHR10559">
    <property type="entry name" value="TRANSCOBALAMIN-1/GASTRIC INTRINSIC FACTOR"/>
    <property type="match status" value="1"/>
</dbReference>
<dbReference type="SUPFAM" id="SSF48239">
    <property type="entry name" value="Terpenoid cyclases/Protein prenyltransferases"/>
    <property type="match status" value="1"/>
</dbReference>
<reference evidence="9" key="1">
    <citation type="submission" date="2020-08" db="EMBL/GenBank/DDBJ databases">
        <title>Multicomponent nature underlies the extraordinary mechanical properties of spider dragline silk.</title>
        <authorList>
            <person name="Kono N."/>
            <person name="Nakamura H."/>
            <person name="Mori M."/>
            <person name="Yoshida Y."/>
            <person name="Ohtoshi R."/>
            <person name="Malay A.D."/>
            <person name="Moran D.A.P."/>
            <person name="Tomita M."/>
            <person name="Numata K."/>
            <person name="Arakawa K."/>
        </authorList>
    </citation>
    <scope>NUCLEOTIDE SEQUENCE</scope>
</reference>
<feature type="disulfide bond" evidence="7">
    <location>
        <begin position="150"/>
        <end position="165"/>
    </location>
</feature>
<evidence type="ECO:0000256" key="7">
    <source>
        <dbReference type="PROSITE-ProRule" id="PRU00124"/>
    </source>
</evidence>
<evidence type="ECO:0000313" key="10">
    <source>
        <dbReference type="Proteomes" id="UP000887013"/>
    </source>
</evidence>
<keyword evidence="4 6" id="KW-1015">Disulfide bond</keyword>
<evidence type="ECO:0000256" key="3">
    <source>
        <dbReference type="ARBA" id="ARBA00022729"/>
    </source>
</evidence>
<keyword evidence="2" id="KW-0964">Secreted</keyword>
<organism evidence="9 10">
    <name type="scientific">Nephila pilipes</name>
    <name type="common">Giant wood spider</name>
    <name type="synonym">Nephila maculata</name>
    <dbReference type="NCBI Taxonomy" id="299642"/>
    <lineage>
        <taxon>Eukaryota</taxon>
        <taxon>Metazoa</taxon>
        <taxon>Ecdysozoa</taxon>
        <taxon>Arthropoda</taxon>
        <taxon>Chelicerata</taxon>
        <taxon>Arachnida</taxon>
        <taxon>Araneae</taxon>
        <taxon>Araneomorphae</taxon>
        <taxon>Entelegynae</taxon>
        <taxon>Araneoidea</taxon>
        <taxon>Nephilidae</taxon>
        <taxon>Nephila</taxon>
    </lineage>
</organism>
<accession>A0A8X6PHQ9</accession>
<feature type="binding site" evidence="5">
    <location>
        <position position="384"/>
    </location>
    <ligand>
        <name>cyanocob(III)alamin</name>
        <dbReference type="ChEBI" id="CHEBI:17439"/>
    </ligand>
</feature>
<protein>
    <submittedName>
        <fullName evidence="9">Uncharacterized protein CG3556</fullName>
    </submittedName>
</protein>
<dbReference type="Pfam" id="PF01122">
    <property type="entry name" value="Cobalamin_bind"/>
    <property type="match status" value="1"/>
</dbReference>
<keyword evidence="10" id="KW-1185">Reference proteome</keyword>
<dbReference type="EMBL" id="BMAW01116731">
    <property type="protein sequence ID" value="GFT71818.1"/>
    <property type="molecule type" value="Genomic_DNA"/>
</dbReference>
<evidence type="ECO:0000256" key="4">
    <source>
        <dbReference type="ARBA" id="ARBA00023157"/>
    </source>
</evidence>
<evidence type="ECO:0000256" key="1">
    <source>
        <dbReference type="ARBA" id="ARBA00004613"/>
    </source>
</evidence>
<dbReference type="Gene3D" id="1.50.10.20">
    <property type="match status" value="1"/>
</dbReference>
<feature type="binding site" evidence="5">
    <location>
        <position position="325"/>
    </location>
    <ligand>
        <name>cyanocob(III)alamin</name>
        <dbReference type="ChEBI" id="CHEBI:17439"/>
    </ligand>
</feature>
<dbReference type="InterPro" id="IPR008930">
    <property type="entry name" value="Terpenoid_cyclase/PrenylTrfase"/>
</dbReference>
<dbReference type="GO" id="GO:0031419">
    <property type="term" value="F:cobalamin binding"/>
    <property type="evidence" value="ECO:0007669"/>
    <property type="project" value="InterPro"/>
</dbReference>
<feature type="binding site" evidence="5">
    <location>
        <begin position="527"/>
        <end position="528"/>
    </location>
    <ligand>
        <name>cyanocob(III)alamin</name>
        <dbReference type="ChEBI" id="CHEBI:17439"/>
    </ligand>
</feature>
<comment type="caution">
    <text evidence="7">Lacks conserved residue(s) required for the propagation of feature annotation.</text>
</comment>
<evidence type="ECO:0000313" key="9">
    <source>
        <dbReference type="EMBL" id="GFT71818.1"/>
    </source>
</evidence>
<comment type="caution">
    <text evidence="9">The sequence shown here is derived from an EMBL/GenBank/DDBJ whole genome shotgun (WGS) entry which is preliminary data.</text>
</comment>
<dbReference type="SMART" id="SM00192">
    <property type="entry name" value="LDLa"/>
    <property type="match status" value="1"/>
</dbReference>
<evidence type="ECO:0000256" key="5">
    <source>
        <dbReference type="PIRSR" id="PIRSR602157-1"/>
    </source>
</evidence>
<dbReference type="InterPro" id="IPR002157">
    <property type="entry name" value="Cbl-bd_prot"/>
</dbReference>
<keyword evidence="3 8" id="KW-0732">Signal</keyword>
<dbReference type="Gene3D" id="4.10.400.10">
    <property type="entry name" value="Low-density Lipoprotein Receptor"/>
    <property type="match status" value="1"/>
</dbReference>
<dbReference type="InterPro" id="IPR023415">
    <property type="entry name" value="LDLR_class-A_CS"/>
</dbReference>
<dbReference type="CDD" id="cd00112">
    <property type="entry name" value="LDLa"/>
    <property type="match status" value="1"/>
</dbReference>
<dbReference type="InterPro" id="IPR036055">
    <property type="entry name" value="LDL_receptor-like_sf"/>
</dbReference>
<evidence type="ECO:0000256" key="6">
    <source>
        <dbReference type="PIRSR" id="PIRSR602157-2"/>
    </source>
</evidence>
<dbReference type="Gene3D" id="2.170.130.30">
    <property type="match status" value="1"/>
</dbReference>
<dbReference type="InterPro" id="IPR051588">
    <property type="entry name" value="Cobalamin_Transport"/>
</dbReference>
<feature type="signal peptide" evidence="8">
    <location>
        <begin position="1"/>
        <end position="23"/>
    </location>
</feature>
<proteinExistence type="predicted"/>
<dbReference type="Proteomes" id="UP000887013">
    <property type="component" value="Unassembled WGS sequence"/>
</dbReference>
<dbReference type="PROSITE" id="PS50068">
    <property type="entry name" value="LDLRA_2"/>
    <property type="match status" value="1"/>
</dbReference>
<dbReference type="GO" id="GO:0005615">
    <property type="term" value="C:extracellular space"/>
    <property type="evidence" value="ECO:0007669"/>
    <property type="project" value="TreeGrafter"/>
</dbReference>
<dbReference type="AlphaFoldDB" id="A0A8X6PHQ9"/>
<gene>
    <name evidence="9" type="primary">CG3556_4</name>
    <name evidence="9" type="ORF">NPIL_510891</name>
</gene>
<evidence type="ECO:0000256" key="8">
    <source>
        <dbReference type="SAM" id="SignalP"/>
    </source>
</evidence>
<dbReference type="GO" id="GO:0015889">
    <property type="term" value="P:cobalamin transport"/>
    <property type="evidence" value="ECO:0007669"/>
    <property type="project" value="InterPro"/>
</dbReference>
<dbReference type="PROSITE" id="PS01209">
    <property type="entry name" value="LDLRA_1"/>
    <property type="match status" value="1"/>
</dbReference>
<dbReference type="OrthoDB" id="6343110at2759"/>
<dbReference type="PANTHER" id="PTHR10559:SF18">
    <property type="entry name" value="TRANSCOBALAMIN II"/>
    <property type="match status" value="1"/>
</dbReference>
<name>A0A8X6PHQ9_NEPPI</name>
<dbReference type="InterPro" id="IPR002172">
    <property type="entry name" value="LDrepeatLR_classA_rpt"/>
</dbReference>
<dbReference type="SUPFAM" id="SSF57424">
    <property type="entry name" value="LDL receptor-like module"/>
    <property type="match status" value="1"/>
</dbReference>
<keyword evidence="5" id="KW-0170">Cobalt</keyword>
<feature type="chain" id="PRO_5036454126" evidence="8">
    <location>
        <begin position="24"/>
        <end position="582"/>
    </location>
</feature>
<feature type="disulfide bond" evidence="7">
    <location>
        <begin position="138"/>
        <end position="156"/>
    </location>
</feature>
<sequence length="582" mass="65907">MHVLRGFVFLMMVLANQMLLIDGCELRSGNSGKVENRFSDSYSRSKCWKISVPANSYVVLKMLEITDNSFGCAQSRVEIQIENRDEIITFCPEPIANREPIVAFGDITITHYGRYNSNLKLKFEGENILCTQKGSFKCYTGDCLPVSQVCDGIKQCYDGADEKGCETGVFAVQDVNEGRRNATKWLKNKYSDVFGWHENTPRGIVALYLSNERNSTNMTAEEKLIEKQLEIQVLASLLRNETDPLTANQLSMYINALLVTCQDPHNFHGFDLVKLLKDQIEITSLMTRPIAYLTLCNADESLPINATSDLRKVLKSDSEYPFLLDVQAVVVMALSCLSSSNKTDFFNVSDTSNNTEIISFSKIEYEDAMDNLKKIQSDDGSFGNIYTTAIVTQALLSANQEKATDWNLNKAVIHLMQHLNSSSVDFLATYLTLPILNGKSLSNIRHTDCSNDVQHRLDGDPIVDVKNKLGPKMRVQYSLYIGDEKDIIHTISLRVPENITVYDIMKLAEVADTKYKFEWKQMSEKLYIYDIANITNDFENGQFWLMYLGKDVESITHSTKSPDKVIVRNGAHVIMWYKKAHI</sequence>
<dbReference type="Pfam" id="PF00057">
    <property type="entry name" value="Ldl_recept_a"/>
    <property type="match status" value="1"/>
</dbReference>
<evidence type="ECO:0000256" key="2">
    <source>
        <dbReference type="ARBA" id="ARBA00022525"/>
    </source>
</evidence>
<comment type="subcellular location">
    <subcellularLocation>
        <location evidence="1">Secreted</location>
    </subcellularLocation>
</comment>
<feature type="disulfide bond" evidence="6">
    <location>
        <begin position="296"/>
        <end position="336"/>
    </location>
</feature>